<keyword evidence="3" id="KW-0812">Transmembrane</keyword>
<accession>A0A4R9LTP8</accession>
<dbReference type="GO" id="GO:0016791">
    <property type="term" value="F:phosphatase activity"/>
    <property type="evidence" value="ECO:0007669"/>
    <property type="project" value="TreeGrafter"/>
</dbReference>
<dbReference type="SUPFAM" id="SSF81606">
    <property type="entry name" value="PP2C-like"/>
    <property type="match status" value="1"/>
</dbReference>
<dbReference type="EMBL" id="RQHW01000079">
    <property type="protein sequence ID" value="TGN17096.1"/>
    <property type="molecule type" value="Genomic_DNA"/>
</dbReference>
<dbReference type="Pfam" id="PF07695">
    <property type="entry name" value="7TMR-DISM_7TM"/>
    <property type="match status" value="1"/>
</dbReference>
<evidence type="ECO:0000313" key="6">
    <source>
        <dbReference type="Proteomes" id="UP000298058"/>
    </source>
</evidence>
<dbReference type="Gene3D" id="3.60.40.10">
    <property type="entry name" value="PPM-type phosphatase domain"/>
    <property type="match status" value="1"/>
</dbReference>
<dbReference type="InterPro" id="IPR052016">
    <property type="entry name" value="Bact_Sigma-Reg"/>
</dbReference>
<dbReference type="RefSeq" id="WP_135762003.1">
    <property type="nucleotide sequence ID" value="NZ_RQHW01000079.1"/>
</dbReference>
<comment type="caution">
    <text evidence="5">The sequence shown here is derived from an EMBL/GenBank/DDBJ whole genome shotgun (WGS) entry which is preliminary data.</text>
</comment>
<evidence type="ECO:0000256" key="3">
    <source>
        <dbReference type="SAM" id="Phobius"/>
    </source>
</evidence>
<feature type="domain" description="PPM-type phosphatase" evidence="4">
    <location>
        <begin position="449"/>
        <end position="666"/>
    </location>
</feature>
<dbReference type="InterPro" id="IPR011623">
    <property type="entry name" value="7TMR_DISM_rcpt_extracell_dom1"/>
</dbReference>
<gene>
    <name evidence="5" type="ORF">EHS15_18120</name>
</gene>
<feature type="transmembrane region" description="Helical" evidence="3">
    <location>
        <begin position="380"/>
        <end position="401"/>
    </location>
</feature>
<dbReference type="PANTHER" id="PTHR43156:SF2">
    <property type="entry name" value="STAGE II SPORULATION PROTEIN E"/>
    <property type="match status" value="1"/>
</dbReference>
<protein>
    <submittedName>
        <fullName evidence="5">Serine/threonine-protein phosphatase</fullName>
    </submittedName>
</protein>
<sequence>MYIYPASLLWNDKLLEVKPITCERIGKKSIFLWMFFLCLLSLFDCHRENKNFLKEDSSLSLFDRKREYLWIDPNKNINSPEILPTEGWQEFSKSTLGFETESDQDLWLRFSDRGLNTFKNPVLFFEIGLEYLDVYHGNKLVYRFQERDYVFPHIIPVENESKGYIYILCRSSYKGFIGVDKGLKFQEHSEALVHLFLENAARSFLSPVLIVLSFIFLGLYFLRRQERLYLYFSALLFSCAIIEAMNGFIGFSLKSYSYLTIPLMYVNLTLCPVLLLIFLREIFPLFFKKIFQILVIIHLFVYLQSAIHNWNKGISFLNNEWDYSWWVIVEGIIAILASAYVLIKGETKLKLITYGLLAVIVTGCHDTLVDMEILPYQYKLIHIGFWAMICQFGYFVFNYYWNVLKSVDTYNQELQKKNKDLERLIAIDKDLILAKELQRSLLSDLHKEDEQIRLIAFSQSLHSIGGDYFDHNKDSLGNWAVLMADVAGHGISSAVVAAMTKMAFAGTSAYLQFPSRVFNSMNRHLAGKTKGLFITASYLFIDTEASTLSYANAGHPGFYILRKSSPRLLEYKAKGRPLGIFSDMAYSEEKISLEEGDKIFLYTDGVLDLSDDHKSNFGEEKLKQLLWENKHQSIKSLRSIVQDSLASFSRSWKFQDDDVSFLVIEYKHSSLIQDSE</sequence>
<keyword evidence="1" id="KW-0378">Hydrolase</keyword>
<evidence type="ECO:0000256" key="2">
    <source>
        <dbReference type="SAM" id="Coils"/>
    </source>
</evidence>
<feature type="transmembrane region" description="Helical" evidence="3">
    <location>
        <begin position="255"/>
        <end position="278"/>
    </location>
</feature>
<organism evidence="5 6">
    <name type="scientific">Leptospira idonii</name>
    <dbReference type="NCBI Taxonomy" id="1193500"/>
    <lineage>
        <taxon>Bacteria</taxon>
        <taxon>Pseudomonadati</taxon>
        <taxon>Spirochaetota</taxon>
        <taxon>Spirochaetia</taxon>
        <taxon>Leptospirales</taxon>
        <taxon>Leptospiraceae</taxon>
        <taxon>Leptospira</taxon>
    </lineage>
</organism>
<feature type="transmembrane region" description="Helical" evidence="3">
    <location>
        <begin position="229"/>
        <end position="249"/>
    </location>
</feature>
<dbReference type="InterPro" id="IPR001932">
    <property type="entry name" value="PPM-type_phosphatase-like_dom"/>
</dbReference>
<keyword evidence="3" id="KW-1133">Transmembrane helix</keyword>
<dbReference type="OrthoDB" id="311904at2"/>
<evidence type="ECO:0000313" key="5">
    <source>
        <dbReference type="EMBL" id="TGN17096.1"/>
    </source>
</evidence>
<feature type="coiled-coil region" evidence="2">
    <location>
        <begin position="404"/>
        <end position="431"/>
    </location>
</feature>
<name>A0A4R9LTP8_9LEPT</name>
<keyword evidence="3" id="KW-0472">Membrane</keyword>
<dbReference type="PANTHER" id="PTHR43156">
    <property type="entry name" value="STAGE II SPORULATION PROTEIN E-RELATED"/>
    <property type="match status" value="1"/>
</dbReference>
<evidence type="ECO:0000256" key="1">
    <source>
        <dbReference type="ARBA" id="ARBA00022801"/>
    </source>
</evidence>
<dbReference type="Pfam" id="PF07228">
    <property type="entry name" value="SpoIIE"/>
    <property type="match status" value="1"/>
</dbReference>
<feature type="transmembrane region" description="Helical" evidence="3">
    <location>
        <begin position="290"/>
        <end position="311"/>
    </location>
</feature>
<proteinExistence type="predicted"/>
<feature type="transmembrane region" description="Helical" evidence="3">
    <location>
        <begin position="204"/>
        <end position="222"/>
    </location>
</feature>
<reference evidence="5" key="1">
    <citation type="journal article" date="2019" name="PLoS Negl. Trop. Dis.">
        <title>Revisiting the worldwide diversity of Leptospira species in the environment.</title>
        <authorList>
            <person name="Vincent A.T."/>
            <person name="Schiettekatte O."/>
            <person name="Bourhy P."/>
            <person name="Veyrier F.J."/>
            <person name="Picardeau M."/>
        </authorList>
    </citation>
    <scope>NUCLEOTIDE SEQUENCE [LARGE SCALE GENOMIC DNA]</scope>
    <source>
        <strain evidence="5">201300427</strain>
    </source>
</reference>
<keyword evidence="2" id="KW-0175">Coiled coil</keyword>
<dbReference type="InterPro" id="IPR036457">
    <property type="entry name" value="PPM-type-like_dom_sf"/>
</dbReference>
<dbReference type="SMART" id="SM00331">
    <property type="entry name" value="PP2C_SIG"/>
    <property type="match status" value="1"/>
</dbReference>
<feature type="transmembrane region" description="Helical" evidence="3">
    <location>
        <begin position="323"/>
        <end position="343"/>
    </location>
</feature>
<dbReference type="AlphaFoldDB" id="A0A4R9LTP8"/>
<dbReference type="Proteomes" id="UP000298058">
    <property type="component" value="Unassembled WGS sequence"/>
</dbReference>
<evidence type="ECO:0000259" key="4">
    <source>
        <dbReference type="SMART" id="SM00331"/>
    </source>
</evidence>
<keyword evidence="6" id="KW-1185">Reference proteome</keyword>